<accession>A0A0D2PPZ8</accession>
<evidence type="ECO:0000256" key="1">
    <source>
        <dbReference type="SAM" id="MobiDB-lite"/>
    </source>
</evidence>
<name>A0A0D2PPZ8_HYPSF</name>
<gene>
    <name evidence="2" type="ORF">HYPSUDRAFT_55115</name>
</gene>
<reference evidence="3" key="1">
    <citation type="submission" date="2014-04" db="EMBL/GenBank/DDBJ databases">
        <title>Evolutionary Origins and Diversification of the Mycorrhizal Mutualists.</title>
        <authorList>
            <consortium name="DOE Joint Genome Institute"/>
            <consortium name="Mycorrhizal Genomics Consortium"/>
            <person name="Kohler A."/>
            <person name="Kuo A."/>
            <person name="Nagy L.G."/>
            <person name="Floudas D."/>
            <person name="Copeland A."/>
            <person name="Barry K.W."/>
            <person name="Cichocki N."/>
            <person name="Veneault-Fourrey C."/>
            <person name="LaButti K."/>
            <person name="Lindquist E.A."/>
            <person name="Lipzen A."/>
            <person name="Lundell T."/>
            <person name="Morin E."/>
            <person name="Murat C."/>
            <person name="Riley R."/>
            <person name="Ohm R."/>
            <person name="Sun H."/>
            <person name="Tunlid A."/>
            <person name="Henrissat B."/>
            <person name="Grigoriev I.V."/>
            <person name="Hibbett D.S."/>
            <person name="Martin F."/>
        </authorList>
    </citation>
    <scope>NUCLEOTIDE SEQUENCE [LARGE SCALE GENOMIC DNA]</scope>
    <source>
        <strain evidence="3">FD-334 SS-4</strain>
    </source>
</reference>
<evidence type="ECO:0000313" key="3">
    <source>
        <dbReference type="Proteomes" id="UP000054270"/>
    </source>
</evidence>
<protein>
    <submittedName>
        <fullName evidence="2">Uncharacterized protein</fullName>
    </submittedName>
</protein>
<dbReference type="Proteomes" id="UP000054270">
    <property type="component" value="Unassembled WGS sequence"/>
</dbReference>
<dbReference type="AlphaFoldDB" id="A0A0D2PPZ8"/>
<organism evidence="2 3">
    <name type="scientific">Hypholoma sublateritium (strain FD-334 SS-4)</name>
    <dbReference type="NCBI Taxonomy" id="945553"/>
    <lineage>
        <taxon>Eukaryota</taxon>
        <taxon>Fungi</taxon>
        <taxon>Dikarya</taxon>
        <taxon>Basidiomycota</taxon>
        <taxon>Agaricomycotina</taxon>
        <taxon>Agaricomycetes</taxon>
        <taxon>Agaricomycetidae</taxon>
        <taxon>Agaricales</taxon>
        <taxon>Agaricineae</taxon>
        <taxon>Strophariaceae</taxon>
        <taxon>Hypholoma</taxon>
    </lineage>
</organism>
<dbReference type="EMBL" id="KN817553">
    <property type="protein sequence ID" value="KJA21985.1"/>
    <property type="molecule type" value="Genomic_DNA"/>
</dbReference>
<proteinExistence type="predicted"/>
<feature type="region of interest" description="Disordered" evidence="1">
    <location>
        <begin position="1"/>
        <end position="22"/>
    </location>
</feature>
<sequence>MYNLAPRSEAGNPNPCPPVRIPRRHGTWFPNKLLWKIPVDRSRAITSVAISPDRNTVVSVTEYGEAELYNAGNSVHDEIGREAAGQFAGTLGSTMSFSSKGERQRAQRTGCGKHMRWVFQYIRDTARFEESHGKIKVTVEEEEERGTETNEEREEEEEWI</sequence>
<keyword evidence="3" id="KW-1185">Reference proteome</keyword>
<feature type="region of interest" description="Disordered" evidence="1">
    <location>
        <begin position="134"/>
        <end position="160"/>
    </location>
</feature>
<evidence type="ECO:0000313" key="2">
    <source>
        <dbReference type="EMBL" id="KJA21985.1"/>
    </source>
</evidence>
<feature type="compositionally biased region" description="Acidic residues" evidence="1">
    <location>
        <begin position="140"/>
        <end position="160"/>
    </location>
</feature>